<dbReference type="Proteomes" id="UP000807716">
    <property type="component" value="Unassembled WGS sequence"/>
</dbReference>
<dbReference type="AlphaFoldDB" id="A0A9P6QIV0"/>
<sequence>MSNAVILRLTREISEFQKNPEHQIYLHFDDSDVMNIKAMITGPPGTPYCLGLFEFSLQFPRDYPTNPPRVLALTTNYGRTRFNPN</sequence>
<dbReference type="GO" id="GO:0061631">
    <property type="term" value="F:ubiquitin conjugating enzyme activity"/>
    <property type="evidence" value="ECO:0007669"/>
    <property type="project" value="UniProtKB-EC"/>
</dbReference>
<dbReference type="EMBL" id="JAAAJB010000018">
    <property type="protein sequence ID" value="KAG0269785.1"/>
    <property type="molecule type" value="Genomic_DNA"/>
</dbReference>
<accession>A0A9P6QIV0</accession>
<keyword evidence="5" id="KW-0808">Transferase</keyword>
<feature type="non-terminal residue" evidence="16">
    <location>
        <position position="85"/>
    </location>
</feature>
<dbReference type="GO" id="GO:0006915">
    <property type="term" value="P:apoptotic process"/>
    <property type="evidence" value="ECO:0007669"/>
    <property type="project" value="UniProtKB-KW"/>
</dbReference>
<dbReference type="GO" id="GO:0004869">
    <property type="term" value="F:cysteine-type endopeptidase inhibitor activity"/>
    <property type="evidence" value="ECO:0007669"/>
    <property type="project" value="TreeGrafter"/>
</dbReference>
<protein>
    <recommendedName>
        <fullName evidence="11">Ubiquitin-conjugating enzyme E2 Z</fullName>
        <ecNumber evidence="3">2.3.2.23</ecNumber>
    </recommendedName>
    <alternativeName>
        <fullName evidence="12">E2 ubiquitin-conjugating enzyme Z</fullName>
    </alternativeName>
    <alternativeName>
        <fullName evidence="14">Ubiquitin carrier protein Z</fullName>
    </alternativeName>
    <alternativeName>
        <fullName evidence="13">Ubiquitin-protein ligase Z</fullName>
    </alternativeName>
</protein>
<dbReference type="PANTHER" id="PTHR46116:SF26">
    <property type="entry name" value="UBIQUITIN-CONJUGATING ENZYME E2 Z"/>
    <property type="match status" value="1"/>
</dbReference>
<proteinExistence type="predicted"/>
<evidence type="ECO:0000256" key="6">
    <source>
        <dbReference type="ARBA" id="ARBA00022703"/>
    </source>
</evidence>
<keyword evidence="8" id="KW-0833">Ubl conjugation pathway</keyword>
<evidence type="ECO:0000256" key="9">
    <source>
        <dbReference type="ARBA" id="ARBA00022840"/>
    </source>
</evidence>
<keyword evidence="4" id="KW-0963">Cytoplasm</keyword>
<dbReference type="InterPro" id="IPR000608">
    <property type="entry name" value="UBC"/>
</dbReference>
<keyword evidence="10" id="KW-0539">Nucleus</keyword>
<dbReference type="OrthoDB" id="1926878at2759"/>
<dbReference type="InterPro" id="IPR016135">
    <property type="entry name" value="UBQ-conjugating_enzyme/RWD"/>
</dbReference>
<gene>
    <name evidence="16" type="ORF">DFQ27_002201</name>
</gene>
<evidence type="ECO:0000313" key="16">
    <source>
        <dbReference type="EMBL" id="KAG0269785.1"/>
    </source>
</evidence>
<evidence type="ECO:0000256" key="3">
    <source>
        <dbReference type="ARBA" id="ARBA00012486"/>
    </source>
</evidence>
<name>A0A9P6QIV0_9FUNG</name>
<evidence type="ECO:0000256" key="4">
    <source>
        <dbReference type="ARBA" id="ARBA00022490"/>
    </source>
</evidence>
<evidence type="ECO:0000256" key="14">
    <source>
        <dbReference type="ARBA" id="ARBA00042401"/>
    </source>
</evidence>
<keyword evidence="9" id="KW-0067">ATP-binding</keyword>
<evidence type="ECO:0000256" key="5">
    <source>
        <dbReference type="ARBA" id="ARBA00022679"/>
    </source>
</evidence>
<evidence type="ECO:0000256" key="10">
    <source>
        <dbReference type="ARBA" id="ARBA00023242"/>
    </source>
</evidence>
<organism evidence="16 17">
    <name type="scientific">Actinomortierella ambigua</name>
    <dbReference type="NCBI Taxonomy" id="1343610"/>
    <lineage>
        <taxon>Eukaryota</taxon>
        <taxon>Fungi</taxon>
        <taxon>Fungi incertae sedis</taxon>
        <taxon>Mucoromycota</taxon>
        <taxon>Mortierellomycotina</taxon>
        <taxon>Mortierellomycetes</taxon>
        <taxon>Mortierellales</taxon>
        <taxon>Mortierellaceae</taxon>
        <taxon>Actinomortierella</taxon>
    </lineage>
</organism>
<comment type="subcellular location">
    <subcellularLocation>
        <location evidence="2">Cytoplasm</location>
    </subcellularLocation>
    <subcellularLocation>
        <location evidence="1">Nucleus</location>
    </subcellularLocation>
</comment>
<dbReference type="PANTHER" id="PTHR46116">
    <property type="entry name" value="(E3-INDEPENDENT) E2 UBIQUITIN-CONJUGATING ENZYME"/>
    <property type="match status" value="1"/>
</dbReference>
<evidence type="ECO:0000256" key="1">
    <source>
        <dbReference type="ARBA" id="ARBA00004123"/>
    </source>
</evidence>
<feature type="domain" description="UBC core" evidence="15">
    <location>
        <begin position="4"/>
        <end position="85"/>
    </location>
</feature>
<dbReference type="Pfam" id="PF00179">
    <property type="entry name" value="UQ_con"/>
    <property type="match status" value="1"/>
</dbReference>
<reference evidence="16" key="1">
    <citation type="journal article" date="2020" name="Fungal Divers.">
        <title>Resolving the Mortierellaceae phylogeny through synthesis of multi-gene phylogenetics and phylogenomics.</title>
        <authorList>
            <person name="Vandepol N."/>
            <person name="Liber J."/>
            <person name="Desiro A."/>
            <person name="Na H."/>
            <person name="Kennedy M."/>
            <person name="Barry K."/>
            <person name="Grigoriev I.V."/>
            <person name="Miller A.N."/>
            <person name="O'Donnell K."/>
            <person name="Stajich J.E."/>
            <person name="Bonito G."/>
        </authorList>
    </citation>
    <scope>NUCLEOTIDE SEQUENCE</scope>
    <source>
        <strain evidence="16">BC1065</strain>
    </source>
</reference>
<evidence type="ECO:0000313" key="17">
    <source>
        <dbReference type="Proteomes" id="UP000807716"/>
    </source>
</evidence>
<evidence type="ECO:0000256" key="8">
    <source>
        <dbReference type="ARBA" id="ARBA00022786"/>
    </source>
</evidence>
<evidence type="ECO:0000256" key="7">
    <source>
        <dbReference type="ARBA" id="ARBA00022741"/>
    </source>
</evidence>
<dbReference type="GO" id="GO:0043066">
    <property type="term" value="P:negative regulation of apoptotic process"/>
    <property type="evidence" value="ECO:0007669"/>
    <property type="project" value="TreeGrafter"/>
</dbReference>
<dbReference type="GO" id="GO:0005634">
    <property type="term" value="C:nucleus"/>
    <property type="evidence" value="ECO:0007669"/>
    <property type="project" value="UniProtKB-SubCell"/>
</dbReference>
<dbReference type="GO" id="GO:0005524">
    <property type="term" value="F:ATP binding"/>
    <property type="evidence" value="ECO:0007669"/>
    <property type="project" value="UniProtKB-KW"/>
</dbReference>
<keyword evidence="6" id="KW-0053">Apoptosis</keyword>
<keyword evidence="17" id="KW-1185">Reference proteome</keyword>
<evidence type="ECO:0000256" key="2">
    <source>
        <dbReference type="ARBA" id="ARBA00004496"/>
    </source>
</evidence>
<evidence type="ECO:0000256" key="11">
    <source>
        <dbReference type="ARBA" id="ARBA00039894"/>
    </source>
</evidence>
<dbReference type="EC" id="2.3.2.23" evidence="3"/>
<evidence type="ECO:0000256" key="13">
    <source>
        <dbReference type="ARBA" id="ARBA00042316"/>
    </source>
</evidence>
<dbReference type="Gene3D" id="3.10.110.10">
    <property type="entry name" value="Ubiquitin Conjugating Enzyme"/>
    <property type="match status" value="1"/>
</dbReference>
<dbReference type="PROSITE" id="PS50127">
    <property type="entry name" value="UBC_2"/>
    <property type="match status" value="1"/>
</dbReference>
<dbReference type="GO" id="GO:0005737">
    <property type="term" value="C:cytoplasm"/>
    <property type="evidence" value="ECO:0007669"/>
    <property type="project" value="UniProtKB-SubCell"/>
</dbReference>
<evidence type="ECO:0000256" key="12">
    <source>
        <dbReference type="ARBA" id="ARBA00041798"/>
    </source>
</evidence>
<dbReference type="SUPFAM" id="SSF54495">
    <property type="entry name" value="UBC-like"/>
    <property type="match status" value="1"/>
</dbReference>
<evidence type="ECO:0000259" key="15">
    <source>
        <dbReference type="PROSITE" id="PS50127"/>
    </source>
</evidence>
<comment type="caution">
    <text evidence="16">The sequence shown here is derived from an EMBL/GenBank/DDBJ whole genome shotgun (WGS) entry which is preliminary data.</text>
</comment>
<keyword evidence="7" id="KW-0547">Nucleotide-binding</keyword>